<sequence>MVASVSPASDLPSAGLASTLAARHCALPLPEPPPASARSADWSASDPPPAVRSARPPPAAAPAARSAARRYTSSPPAARHCTSNPPAARRCPSNPHSAPDLPPTTAPAVRFRIHRRLLTPARGCSATPTRSVRSTTRHRLPELDLVPALSPAARSVLSAHSRCTGPARCLLCSIAASDPPDTRFVRHLRPSVRISG</sequence>
<dbReference type="Proteomes" id="UP001420932">
    <property type="component" value="Unassembled WGS sequence"/>
</dbReference>
<feature type="region of interest" description="Disordered" evidence="1">
    <location>
        <begin position="26"/>
        <end position="105"/>
    </location>
</feature>
<comment type="caution">
    <text evidence="2">The sequence shown here is derived from an EMBL/GenBank/DDBJ whole genome shotgun (WGS) entry which is preliminary data.</text>
</comment>
<evidence type="ECO:0000313" key="2">
    <source>
        <dbReference type="EMBL" id="KAK9162971.1"/>
    </source>
</evidence>
<reference evidence="2 3" key="1">
    <citation type="submission" date="2024-01" db="EMBL/GenBank/DDBJ databases">
        <title>Genome assemblies of Stephania.</title>
        <authorList>
            <person name="Yang L."/>
        </authorList>
    </citation>
    <scope>NUCLEOTIDE SEQUENCE [LARGE SCALE GENOMIC DNA]</scope>
    <source>
        <strain evidence="2">YNDBR</strain>
        <tissue evidence="2">Leaf</tissue>
    </source>
</reference>
<name>A0AAP0Q4C0_9MAGN</name>
<proteinExistence type="predicted"/>
<dbReference type="AlphaFoldDB" id="A0AAP0Q4C0"/>
<keyword evidence="3" id="KW-1185">Reference proteome</keyword>
<feature type="compositionally biased region" description="Low complexity" evidence="1">
    <location>
        <begin position="61"/>
        <end position="79"/>
    </location>
</feature>
<evidence type="ECO:0000313" key="3">
    <source>
        <dbReference type="Proteomes" id="UP001420932"/>
    </source>
</evidence>
<feature type="compositionally biased region" description="Pro residues" evidence="1">
    <location>
        <begin position="46"/>
        <end position="60"/>
    </location>
</feature>
<feature type="compositionally biased region" description="Low complexity" evidence="1">
    <location>
        <begin position="36"/>
        <end position="45"/>
    </location>
</feature>
<gene>
    <name evidence="2" type="ORF">Syun_003873</name>
</gene>
<protein>
    <submittedName>
        <fullName evidence="2">Uncharacterized protein</fullName>
    </submittedName>
</protein>
<dbReference type="EMBL" id="JBBNAF010000002">
    <property type="protein sequence ID" value="KAK9162971.1"/>
    <property type="molecule type" value="Genomic_DNA"/>
</dbReference>
<accession>A0AAP0Q4C0</accession>
<organism evidence="2 3">
    <name type="scientific">Stephania yunnanensis</name>
    <dbReference type="NCBI Taxonomy" id="152371"/>
    <lineage>
        <taxon>Eukaryota</taxon>
        <taxon>Viridiplantae</taxon>
        <taxon>Streptophyta</taxon>
        <taxon>Embryophyta</taxon>
        <taxon>Tracheophyta</taxon>
        <taxon>Spermatophyta</taxon>
        <taxon>Magnoliopsida</taxon>
        <taxon>Ranunculales</taxon>
        <taxon>Menispermaceae</taxon>
        <taxon>Menispermoideae</taxon>
        <taxon>Cissampelideae</taxon>
        <taxon>Stephania</taxon>
    </lineage>
</organism>
<evidence type="ECO:0000256" key="1">
    <source>
        <dbReference type="SAM" id="MobiDB-lite"/>
    </source>
</evidence>